<feature type="compositionally biased region" description="Pro residues" evidence="1">
    <location>
        <begin position="418"/>
        <end position="440"/>
    </location>
</feature>
<feature type="non-terminal residue" evidence="2">
    <location>
        <position position="612"/>
    </location>
</feature>
<feature type="compositionally biased region" description="Acidic residues" evidence="1">
    <location>
        <begin position="134"/>
        <end position="149"/>
    </location>
</feature>
<comment type="caution">
    <text evidence="2">The sequence shown here is derived from an EMBL/GenBank/DDBJ whole genome shotgun (WGS) entry which is preliminary data.</text>
</comment>
<gene>
    <name evidence="2" type="ORF">BDN71DRAFT_1557297</name>
</gene>
<keyword evidence="3" id="KW-1185">Reference proteome</keyword>
<sequence length="612" mass="70265">MPSVRLWVNPMQDPEMDPADKSWIRQQPLQGFLQRLQGSSDEERKENYPEWKGTLVEEILRDYPGLTNRILNWLYFAINGGSLPRADAVGVFLDYFMNLFLDKEDKALACLREAQVSYVSAPLPSKFHMQKNGDDEEEEDEEDEQDEVDDDDECELLQVYWEAKTPKKWRTLIRTDTDVQLKVCQLWADALYVFFERTEDLPASIKKGAVQALQQMRKINKAIWMLDSWRTAVKSPHVVETYRYNVWRETLGEILLNWTPHEMAERKIEVVPLDDLATERIPCTAENILELMCKHVEMVPRLSHPSAVFFLISYDNFLHAWEVWLEGALRHRNVKTTDVNLWQLHRALRGIKLEAFAKTHVIPEQLKVILDETELLVRGNRFTMLAAHRPNTSQHTGPPPKKKKCGNLDLPADTPEVTPSPSPSPSRSPSLSPHPNPPPYRIINSSDIPTYSLAELPEAPNLDPSQQFAMPKELKNTYEDQWCIRRYYVHELPNYEELDGCAKEGSSSPQYYHPDELGLRQIKPRPEVFDLCKRDVTLLVNDDSILVGAVKYNAFVDEMQVELDKHLRASSNLHDVQRGAGFRAFAWGSMKALGSRVPQGGNAGSGYGPYKD</sequence>
<feature type="region of interest" description="Disordered" evidence="1">
    <location>
        <begin position="127"/>
        <end position="149"/>
    </location>
</feature>
<dbReference type="Proteomes" id="UP000807025">
    <property type="component" value="Unassembled WGS sequence"/>
</dbReference>
<evidence type="ECO:0000313" key="2">
    <source>
        <dbReference type="EMBL" id="KAF9486787.1"/>
    </source>
</evidence>
<dbReference type="AlphaFoldDB" id="A0A9P6D0W6"/>
<feature type="region of interest" description="Disordered" evidence="1">
    <location>
        <begin position="388"/>
        <end position="444"/>
    </location>
</feature>
<dbReference type="OrthoDB" id="3045558at2759"/>
<protein>
    <submittedName>
        <fullName evidence="2">Uncharacterized protein</fullName>
    </submittedName>
</protein>
<evidence type="ECO:0000256" key="1">
    <source>
        <dbReference type="SAM" id="MobiDB-lite"/>
    </source>
</evidence>
<proteinExistence type="predicted"/>
<evidence type="ECO:0000313" key="3">
    <source>
        <dbReference type="Proteomes" id="UP000807025"/>
    </source>
</evidence>
<organism evidence="2 3">
    <name type="scientific">Pleurotus eryngii</name>
    <name type="common">Boletus of the steppes</name>
    <dbReference type="NCBI Taxonomy" id="5323"/>
    <lineage>
        <taxon>Eukaryota</taxon>
        <taxon>Fungi</taxon>
        <taxon>Dikarya</taxon>
        <taxon>Basidiomycota</taxon>
        <taxon>Agaricomycotina</taxon>
        <taxon>Agaricomycetes</taxon>
        <taxon>Agaricomycetidae</taxon>
        <taxon>Agaricales</taxon>
        <taxon>Pleurotineae</taxon>
        <taxon>Pleurotaceae</taxon>
        <taxon>Pleurotus</taxon>
    </lineage>
</organism>
<reference evidence="2" key="1">
    <citation type="submission" date="2020-11" db="EMBL/GenBank/DDBJ databases">
        <authorList>
            <consortium name="DOE Joint Genome Institute"/>
            <person name="Ahrendt S."/>
            <person name="Riley R."/>
            <person name="Andreopoulos W."/>
            <person name="Labutti K."/>
            <person name="Pangilinan J."/>
            <person name="Ruiz-Duenas F.J."/>
            <person name="Barrasa J.M."/>
            <person name="Sanchez-Garcia M."/>
            <person name="Camarero S."/>
            <person name="Miyauchi S."/>
            <person name="Serrano A."/>
            <person name="Linde D."/>
            <person name="Babiker R."/>
            <person name="Drula E."/>
            <person name="Ayuso-Fernandez I."/>
            <person name="Pacheco R."/>
            <person name="Padilla G."/>
            <person name="Ferreira P."/>
            <person name="Barriuso J."/>
            <person name="Kellner H."/>
            <person name="Castanera R."/>
            <person name="Alfaro M."/>
            <person name="Ramirez L."/>
            <person name="Pisabarro A.G."/>
            <person name="Kuo A."/>
            <person name="Tritt A."/>
            <person name="Lipzen A."/>
            <person name="He G."/>
            <person name="Yan M."/>
            <person name="Ng V."/>
            <person name="Cullen D."/>
            <person name="Martin F."/>
            <person name="Rosso M.-N."/>
            <person name="Henrissat B."/>
            <person name="Hibbett D."/>
            <person name="Martinez A.T."/>
            <person name="Grigoriev I.V."/>
        </authorList>
    </citation>
    <scope>NUCLEOTIDE SEQUENCE</scope>
    <source>
        <strain evidence="2">ATCC 90797</strain>
    </source>
</reference>
<name>A0A9P6D0W6_PLEER</name>
<dbReference type="EMBL" id="MU154929">
    <property type="protein sequence ID" value="KAF9486787.1"/>
    <property type="molecule type" value="Genomic_DNA"/>
</dbReference>
<accession>A0A9P6D0W6</accession>